<dbReference type="EMBL" id="BAAAYL010000001">
    <property type="protein sequence ID" value="GAA3373478.1"/>
    <property type="molecule type" value="Genomic_DNA"/>
</dbReference>
<keyword evidence="1" id="KW-0472">Membrane</keyword>
<keyword evidence="3" id="KW-1185">Reference proteome</keyword>
<gene>
    <name evidence="2" type="ORF">GCM10020367_33540</name>
</gene>
<reference evidence="3" key="1">
    <citation type="journal article" date="2019" name="Int. J. Syst. Evol. Microbiol.">
        <title>The Global Catalogue of Microorganisms (GCM) 10K type strain sequencing project: providing services to taxonomists for standard genome sequencing and annotation.</title>
        <authorList>
            <consortium name="The Broad Institute Genomics Platform"/>
            <consortium name="The Broad Institute Genome Sequencing Center for Infectious Disease"/>
            <person name="Wu L."/>
            <person name="Ma J."/>
        </authorList>
    </citation>
    <scope>NUCLEOTIDE SEQUENCE [LARGE SCALE GENOMIC DNA]</scope>
    <source>
        <strain evidence="3">JCM 9651</strain>
    </source>
</reference>
<accession>A0ABP6SCM6</accession>
<keyword evidence="1" id="KW-0812">Transmembrane</keyword>
<proteinExistence type="predicted"/>
<feature type="transmembrane region" description="Helical" evidence="1">
    <location>
        <begin position="54"/>
        <end position="72"/>
    </location>
</feature>
<dbReference type="Proteomes" id="UP001499990">
    <property type="component" value="Unassembled WGS sequence"/>
</dbReference>
<keyword evidence="1" id="KW-1133">Transmembrane helix</keyword>
<feature type="transmembrane region" description="Helical" evidence="1">
    <location>
        <begin position="21"/>
        <end position="42"/>
    </location>
</feature>
<feature type="transmembrane region" description="Helical" evidence="1">
    <location>
        <begin position="84"/>
        <end position="106"/>
    </location>
</feature>
<evidence type="ECO:0000313" key="2">
    <source>
        <dbReference type="EMBL" id="GAA3373478.1"/>
    </source>
</evidence>
<comment type="caution">
    <text evidence="2">The sequence shown here is derived from an EMBL/GenBank/DDBJ whole genome shotgun (WGS) entry which is preliminary data.</text>
</comment>
<evidence type="ECO:0000313" key="3">
    <source>
        <dbReference type="Proteomes" id="UP001499990"/>
    </source>
</evidence>
<dbReference type="RefSeq" id="WP_345038290.1">
    <property type="nucleotide sequence ID" value="NZ_BAAAYL010000001.1"/>
</dbReference>
<evidence type="ECO:0000256" key="1">
    <source>
        <dbReference type="SAM" id="Phobius"/>
    </source>
</evidence>
<feature type="transmembrane region" description="Helical" evidence="1">
    <location>
        <begin position="112"/>
        <end position="129"/>
    </location>
</feature>
<organism evidence="2 3">
    <name type="scientific">Streptomyces sannanensis</name>
    <dbReference type="NCBI Taxonomy" id="285536"/>
    <lineage>
        <taxon>Bacteria</taxon>
        <taxon>Bacillati</taxon>
        <taxon>Actinomycetota</taxon>
        <taxon>Actinomycetes</taxon>
        <taxon>Kitasatosporales</taxon>
        <taxon>Streptomycetaceae</taxon>
        <taxon>Streptomyces</taxon>
    </lineage>
</organism>
<sequence length="133" mass="14235">MGAHAALPAARARRAPAISTASWAVPLTIGVLYGFYVAFIARVTSGGHITTGKAVLGIVSGLVMAVLCFLLGRYQRSMKREMRAVAYGALCGVSTGFLFSLTGHSVLRSSSMGFVLGLGLFLVMFYYFYTHEE</sequence>
<protein>
    <submittedName>
        <fullName evidence="2">Uncharacterized protein</fullName>
    </submittedName>
</protein>
<name>A0ABP6SCM6_9ACTN</name>